<organism evidence="2 3">
    <name type="scientific">Anguilla anguilla</name>
    <name type="common">European freshwater eel</name>
    <name type="synonym">Muraena anguilla</name>
    <dbReference type="NCBI Taxonomy" id="7936"/>
    <lineage>
        <taxon>Eukaryota</taxon>
        <taxon>Metazoa</taxon>
        <taxon>Chordata</taxon>
        <taxon>Craniata</taxon>
        <taxon>Vertebrata</taxon>
        <taxon>Euteleostomi</taxon>
        <taxon>Actinopterygii</taxon>
        <taxon>Neopterygii</taxon>
        <taxon>Teleostei</taxon>
        <taxon>Anguilliformes</taxon>
        <taxon>Anguillidae</taxon>
        <taxon>Anguilla</taxon>
    </lineage>
</organism>
<dbReference type="AlphaFoldDB" id="A0A9D3M3Q5"/>
<dbReference type="Proteomes" id="UP001044222">
    <property type="component" value="Chromosome 9"/>
</dbReference>
<feature type="compositionally biased region" description="Basic residues" evidence="1">
    <location>
        <begin position="1"/>
        <end position="18"/>
    </location>
</feature>
<feature type="compositionally biased region" description="Polar residues" evidence="1">
    <location>
        <begin position="28"/>
        <end position="38"/>
    </location>
</feature>
<sequence>MGKPAISKRKFSPGRPRAKQGVWIARGNTHSPSWSLDQSEGWDSPKTRQSPTTPTWSIKVVINASNE</sequence>
<evidence type="ECO:0000313" key="2">
    <source>
        <dbReference type="EMBL" id="KAG5841966.1"/>
    </source>
</evidence>
<reference evidence="2" key="1">
    <citation type="submission" date="2021-01" db="EMBL/GenBank/DDBJ databases">
        <title>A chromosome-scale assembly of European eel, Anguilla anguilla.</title>
        <authorList>
            <person name="Henkel C."/>
            <person name="Jong-Raadsen S.A."/>
            <person name="Dufour S."/>
            <person name="Weltzien F.-A."/>
            <person name="Palstra A.P."/>
            <person name="Pelster B."/>
            <person name="Spaink H.P."/>
            <person name="Van Den Thillart G.E."/>
            <person name="Jansen H."/>
            <person name="Zahm M."/>
            <person name="Klopp C."/>
            <person name="Cedric C."/>
            <person name="Louis A."/>
            <person name="Berthelot C."/>
            <person name="Parey E."/>
            <person name="Roest Crollius H."/>
            <person name="Montfort J."/>
            <person name="Robinson-Rechavi M."/>
            <person name="Bucao C."/>
            <person name="Bouchez O."/>
            <person name="Gislard M."/>
            <person name="Lluch J."/>
            <person name="Milhes M."/>
            <person name="Lampietro C."/>
            <person name="Lopez Roques C."/>
            <person name="Donnadieu C."/>
            <person name="Braasch I."/>
            <person name="Desvignes T."/>
            <person name="Postlethwait J."/>
            <person name="Bobe J."/>
            <person name="Guiguen Y."/>
            <person name="Dirks R."/>
        </authorList>
    </citation>
    <scope>NUCLEOTIDE SEQUENCE</scope>
    <source>
        <strain evidence="2">Tag_6206</strain>
        <tissue evidence="2">Liver</tissue>
    </source>
</reference>
<gene>
    <name evidence="2" type="ORF">ANANG_G00172670</name>
</gene>
<evidence type="ECO:0000256" key="1">
    <source>
        <dbReference type="SAM" id="MobiDB-lite"/>
    </source>
</evidence>
<keyword evidence="3" id="KW-1185">Reference proteome</keyword>
<name>A0A9D3M3Q5_ANGAN</name>
<feature type="compositionally biased region" description="Polar residues" evidence="1">
    <location>
        <begin position="47"/>
        <end position="56"/>
    </location>
</feature>
<evidence type="ECO:0000313" key="3">
    <source>
        <dbReference type="Proteomes" id="UP001044222"/>
    </source>
</evidence>
<protein>
    <submittedName>
        <fullName evidence="2">Uncharacterized protein</fullName>
    </submittedName>
</protein>
<proteinExistence type="predicted"/>
<dbReference type="EMBL" id="JAFIRN010000009">
    <property type="protein sequence ID" value="KAG5841966.1"/>
    <property type="molecule type" value="Genomic_DNA"/>
</dbReference>
<accession>A0A9D3M3Q5</accession>
<comment type="caution">
    <text evidence="2">The sequence shown here is derived from an EMBL/GenBank/DDBJ whole genome shotgun (WGS) entry which is preliminary data.</text>
</comment>
<feature type="region of interest" description="Disordered" evidence="1">
    <location>
        <begin position="1"/>
        <end position="56"/>
    </location>
</feature>